<evidence type="ECO:0000313" key="1">
    <source>
        <dbReference type="EMBL" id="WNY25394.1"/>
    </source>
</evidence>
<reference evidence="1 2" key="1">
    <citation type="submission" date="2023-07" db="EMBL/GenBank/DDBJ databases">
        <title>Closed genoem sequence of Methanosarcinaceae archaeon Ac7.</title>
        <authorList>
            <person name="Poehlein A."/>
            <person name="Protasov E."/>
            <person name="Platt K."/>
            <person name="Reeh H."/>
            <person name="Daniel R."/>
            <person name="Brune A."/>
        </authorList>
    </citation>
    <scope>NUCLEOTIDE SEQUENCE [LARGE SCALE GENOMIC DNA]</scope>
    <source>
        <strain evidence="1 2">Ac7</strain>
    </source>
</reference>
<gene>
    <name evidence="1" type="ORF">MsAc7_09440</name>
</gene>
<name>A0AA96V2T2_9EURY</name>
<proteinExistence type="predicted"/>
<protein>
    <submittedName>
        <fullName evidence="1">Uncharacterized protein</fullName>
    </submittedName>
</protein>
<keyword evidence="2" id="KW-1185">Reference proteome</keyword>
<organism evidence="1 2">
    <name type="scientific">Methanolapillus millepedarum</name>
    <dbReference type="NCBI Taxonomy" id="3028296"/>
    <lineage>
        <taxon>Archaea</taxon>
        <taxon>Methanobacteriati</taxon>
        <taxon>Methanobacteriota</taxon>
        <taxon>Stenosarchaea group</taxon>
        <taxon>Methanomicrobia</taxon>
        <taxon>Methanosarcinales</taxon>
        <taxon>Methanosarcinaceae</taxon>
        <taxon>Methanolapillus</taxon>
    </lineage>
</organism>
<dbReference type="AlphaFoldDB" id="A0AA96V2T2"/>
<evidence type="ECO:0000313" key="2">
    <source>
        <dbReference type="Proteomes" id="UP001303587"/>
    </source>
</evidence>
<dbReference type="EMBL" id="CP131060">
    <property type="protein sequence ID" value="WNY25394.1"/>
    <property type="molecule type" value="Genomic_DNA"/>
</dbReference>
<sequence>MESDAGDDLSKLKISGTIRFIEETDAERNENLSRKLVLSLEPDNFLGMTTKTGADCSEIHLESEKVGSILATADDLLMNADGAVRVKKSSEK</sequence>
<accession>A0AA96V2T2</accession>
<dbReference type="Proteomes" id="UP001303587">
    <property type="component" value="Chromosome"/>
</dbReference>
<dbReference type="NCBIfam" id="NF011470">
    <property type="entry name" value="PRK14887.1"/>
    <property type="match status" value="1"/>
</dbReference>